<evidence type="ECO:0000259" key="8">
    <source>
        <dbReference type="Pfam" id="PF17042"/>
    </source>
</evidence>
<dbReference type="Proteomes" id="UP001596047">
    <property type="component" value="Unassembled WGS sequence"/>
</dbReference>
<comment type="similarity">
    <text evidence="1">Belongs to the four-carbon acid sugar kinase family.</text>
</comment>
<comment type="caution">
    <text evidence="9">The sequence shown here is derived from an EMBL/GenBank/DDBJ whole genome shotgun (WGS) entry which is preliminary data.</text>
</comment>
<dbReference type="InterPro" id="IPR042213">
    <property type="entry name" value="NBD_C_sf"/>
</dbReference>
<evidence type="ECO:0000256" key="5">
    <source>
        <dbReference type="ARBA" id="ARBA00022840"/>
    </source>
</evidence>
<dbReference type="Pfam" id="PF17042">
    <property type="entry name" value="NBD_C"/>
    <property type="match status" value="1"/>
</dbReference>
<evidence type="ECO:0000313" key="9">
    <source>
        <dbReference type="EMBL" id="MFC5652501.1"/>
    </source>
</evidence>
<proteinExistence type="inferred from homology"/>
<protein>
    <submittedName>
        <fullName evidence="9">Four-carbon acid sugar kinase family protein</fullName>
        <ecNumber evidence="9">2.7.1.-</ecNumber>
    </submittedName>
</protein>
<dbReference type="GO" id="GO:0016301">
    <property type="term" value="F:kinase activity"/>
    <property type="evidence" value="ECO:0007669"/>
    <property type="project" value="UniProtKB-KW"/>
</dbReference>
<dbReference type="EMBL" id="JBHSOW010000098">
    <property type="protein sequence ID" value="MFC5652501.1"/>
    <property type="molecule type" value="Genomic_DNA"/>
</dbReference>
<keyword evidence="3" id="KW-0547">Nucleotide-binding</keyword>
<accession>A0ABW0W7P3</accession>
<keyword evidence="4 9" id="KW-0418">Kinase</keyword>
<evidence type="ECO:0000256" key="2">
    <source>
        <dbReference type="ARBA" id="ARBA00022679"/>
    </source>
</evidence>
<dbReference type="SUPFAM" id="SSF142764">
    <property type="entry name" value="YgbK-like"/>
    <property type="match status" value="1"/>
</dbReference>
<dbReference type="EC" id="2.7.1.-" evidence="9"/>
<reference evidence="10" key="1">
    <citation type="journal article" date="2019" name="Int. J. Syst. Evol. Microbiol.">
        <title>The Global Catalogue of Microorganisms (GCM) 10K type strain sequencing project: providing services to taxonomists for standard genome sequencing and annotation.</title>
        <authorList>
            <consortium name="The Broad Institute Genomics Platform"/>
            <consortium name="The Broad Institute Genome Sequencing Center for Infectious Disease"/>
            <person name="Wu L."/>
            <person name="Ma J."/>
        </authorList>
    </citation>
    <scope>NUCLEOTIDE SEQUENCE [LARGE SCALE GENOMIC DNA]</scope>
    <source>
        <strain evidence="10">CGMCC 1.3240</strain>
    </source>
</reference>
<evidence type="ECO:0000256" key="6">
    <source>
        <dbReference type="ARBA" id="ARBA00023277"/>
    </source>
</evidence>
<keyword evidence="5" id="KW-0067">ATP-binding</keyword>
<organism evidence="9 10">
    <name type="scientific">Paenibacillus solisilvae</name>
    <dbReference type="NCBI Taxonomy" id="2486751"/>
    <lineage>
        <taxon>Bacteria</taxon>
        <taxon>Bacillati</taxon>
        <taxon>Bacillota</taxon>
        <taxon>Bacilli</taxon>
        <taxon>Bacillales</taxon>
        <taxon>Paenibacillaceae</taxon>
        <taxon>Paenibacillus</taxon>
    </lineage>
</organism>
<evidence type="ECO:0000256" key="3">
    <source>
        <dbReference type="ARBA" id="ARBA00022741"/>
    </source>
</evidence>
<dbReference type="Gene3D" id="3.40.980.20">
    <property type="entry name" value="Four-carbon acid sugar kinase, nucleotide binding domain"/>
    <property type="match status" value="1"/>
</dbReference>
<keyword evidence="10" id="KW-1185">Reference proteome</keyword>
<evidence type="ECO:0000313" key="10">
    <source>
        <dbReference type="Proteomes" id="UP001596047"/>
    </source>
</evidence>
<gene>
    <name evidence="9" type="ORF">ACFPYJ_25960</name>
</gene>
<keyword evidence="6" id="KW-0119">Carbohydrate metabolism</keyword>
<dbReference type="Pfam" id="PF07005">
    <property type="entry name" value="SBD_N"/>
    <property type="match status" value="1"/>
</dbReference>
<feature type="domain" description="Four-carbon acid sugar kinase nucleotide binding" evidence="8">
    <location>
        <begin position="277"/>
        <end position="447"/>
    </location>
</feature>
<dbReference type="RefSeq" id="WP_379191143.1">
    <property type="nucleotide sequence ID" value="NZ_JBHSOW010000098.1"/>
</dbReference>
<dbReference type="InterPro" id="IPR037051">
    <property type="entry name" value="4-carb_acid_sugar_kinase_N_sf"/>
</dbReference>
<dbReference type="InterPro" id="IPR031475">
    <property type="entry name" value="NBD_C"/>
</dbReference>
<evidence type="ECO:0000256" key="1">
    <source>
        <dbReference type="ARBA" id="ARBA00005715"/>
    </source>
</evidence>
<keyword evidence="2 9" id="KW-0808">Transferase</keyword>
<evidence type="ECO:0000256" key="4">
    <source>
        <dbReference type="ARBA" id="ARBA00022777"/>
    </source>
</evidence>
<feature type="domain" description="Four-carbon acid sugar kinase N-terminal" evidence="7">
    <location>
        <begin position="10"/>
        <end position="248"/>
    </location>
</feature>
<name>A0ABW0W7P3_9BACL</name>
<sequence>MNENQQLLLTFYGDDFTGSTDAMEALTRSGHRTVLFLEAPTPDMLSRFEGIRCVGVAGTSRAKNPLELEKEVRPVMERLSLLEAPIVHYKTCSTFDSSPEVGSIGEAIRVSRTFFPDQATVPLLVGAPALGRYTLFGQHFAHMDGQVHRLDRHPVMSRHPVTPMHEADLRLHLREQLDEEIDLMNILELEGDPALVNERYQRKLDAKPSLLLIDVLDEARLSLSGQLIWDAAKEGQRFVVGSSGVEYAMTAFWKKAGIAQAGQAAPPASMKPAKNILAVSGSASPISQKQIEMAIEQGFHGIRIPAAALANTESMPQETLEEAIRILNEGDSVVLYTALGPEDEAIADTREQFSKRGIEGSQTGEFIGRRLGQWTKHIMCKAGLRRVIIAGGDTSGFVTSEMGIYGMEMLISISPGAPLCRVYSEDAGMDGIELALKGGQFGSPDYFARVRDAGIS</sequence>
<dbReference type="Gene3D" id="3.40.50.10840">
    <property type="entry name" value="Putative sugar-binding, N-terminal domain"/>
    <property type="match status" value="1"/>
</dbReference>
<dbReference type="InterPro" id="IPR010737">
    <property type="entry name" value="4-carb_acid_sugar_kinase_N"/>
</dbReference>
<evidence type="ECO:0000259" key="7">
    <source>
        <dbReference type="Pfam" id="PF07005"/>
    </source>
</evidence>